<dbReference type="EMBL" id="CABFOC020000013">
    <property type="protein sequence ID" value="CAH0046024.1"/>
    <property type="molecule type" value="Genomic_DNA"/>
</dbReference>
<reference evidence="3" key="1">
    <citation type="submission" date="2019-06" db="EMBL/GenBank/DDBJ databases">
        <authorList>
            <person name="Broberg M."/>
        </authorList>
    </citation>
    <scope>NUCLEOTIDE SEQUENCE [LARGE SCALE GENOMIC DNA]</scope>
</reference>
<dbReference type="Gene3D" id="1.25.40.10">
    <property type="entry name" value="Tetratricopeptide repeat domain"/>
    <property type="match status" value="1"/>
</dbReference>
<dbReference type="Proteomes" id="UP000775872">
    <property type="component" value="Unassembled WGS sequence"/>
</dbReference>
<dbReference type="SUPFAM" id="SSF48452">
    <property type="entry name" value="TPR-like"/>
    <property type="match status" value="1"/>
</dbReference>
<evidence type="ECO:0000259" key="1">
    <source>
        <dbReference type="Pfam" id="PF12770"/>
    </source>
</evidence>
<gene>
    <name evidence="2" type="ORF">CSOL1703_00012657</name>
</gene>
<dbReference type="Pfam" id="PF12770">
    <property type="entry name" value="CHAT"/>
    <property type="match status" value="1"/>
</dbReference>
<protein>
    <recommendedName>
        <fullName evidence="1">CHAT domain-containing protein</fullName>
    </recommendedName>
</protein>
<proteinExistence type="predicted"/>
<name>A0A9N9W9L0_9HYPO</name>
<evidence type="ECO:0000313" key="3">
    <source>
        <dbReference type="Proteomes" id="UP000775872"/>
    </source>
</evidence>
<accession>A0A9N9W9L0</accession>
<comment type="caution">
    <text evidence="2">The sequence shown here is derived from an EMBL/GenBank/DDBJ whole genome shotgun (WGS) entry which is preliminary data.</text>
</comment>
<reference evidence="2 3" key="2">
    <citation type="submission" date="2021-10" db="EMBL/GenBank/DDBJ databases">
        <authorList>
            <person name="Piombo E."/>
        </authorList>
    </citation>
    <scope>NUCLEOTIDE SEQUENCE [LARGE SCALE GENOMIC DNA]</scope>
</reference>
<dbReference type="InterPro" id="IPR024983">
    <property type="entry name" value="CHAT_dom"/>
</dbReference>
<dbReference type="OrthoDB" id="5135991at2759"/>
<keyword evidence="3" id="KW-1185">Reference proteome</keyword>
<dbReference type="AlphaFoldDB" id="A0A9N9W9L0"/>
<sequence length="981" mass="110202">MSNNQDVHNSFESDWTSFRRIIEEQIGAVQNEEDLVQSKNAELDSAISQARELVNTTPDCHKDKPDRLYSLGKRHQNRYLSFLPSGPYLSGHLSQDYQKRKAAEITEAVRLFEEALARTPERHPKRPLWLHSLGTGLQAQYFETGEIDKLETAIIRLEEAVNATPHYDSFLPDRLRSLGSAYRSKYDLTGIIEDLELAFQHHQRAVEATNSDDAEWTNRLFNLGELHFTRYKRLNAIADLEAALEKFQKVNSATRSDEPELAERSQALANVLYERHLRLKTRKDLVMSIGFFGEALNESRTPLLRAHMLHSIGLAHQAMFREEGAPMLINISIAYHQRALDTMPSDHKGRGEFLHSLGESHFLKYDSGASRGTTDIDSACQRFQEALDETPNDLPERTKRLHSLCKATIYQAVEAGRDPSAVQILQHLHEAFANTSSPTSSRIRVGKQLYALHVECEEWSLASEVAQMTISLIPKLAPRSLENPDKQNLLAEVADIASDAAALALKTGKPPYEAIRLLELGRGVLGGSLRELRTDISKLQAKNPRLAEEYCRNRDQLEASTSSADRFNQRYEAGQNIERTIRAIRQLPQFSQFMMGPSEDEMKALAVMGPIVIINVSYYGCHALIVEKSGIKALKLPGMRREGMRFRGLSLNLLGWLWDVIADPILNALGFTETPKGEWPRVWWIPTGRLAKFPLHAAGHHVDGSSRVVLDRVISSYSSSIQALIQNYENDSTAGRLKELGKILLVGMEKTPGHMNLPFVPREIDKLRSICGSMEVHVAGGDSSLESILSALKDCDIFHFAGHGHTNPSDPSYSSLLLGDGGKQLTVSALLKMNLWTRMPFLAYLSACGTGRINHDELIDEALHLISAFQLAGFRHAIGTMWEVNDELCVEVAGATYQWMKSHNMSDASVSEGLHRTIRELRAKWVTENELRAAKRMSESEKRDGIINHKTGSFEGLARDMILIPEEELPLSWVPYVHFGF</sequence>
<dbReference type="InterPro" id="IPR011990">
    <property type="entry name" value="TPR-like_helical_dom_sf"/>
</dbReference>
<feature type="domain" description="CHAT" evidence="1">
    <location>
        <begin position="653"/>
        <end position="980"/>
    </location>
</feature>
<evidence type="ECO:0000313" key="2">
    <source>
        <dbReference type="EMBL" id="CAH0046024.1"/>
    </source>
</evidence>
<organism evidence="2 3">
    <name type="scientific">Clonostachys solani</name>
    <dbReference type="NCBI Taxonomy" id="160281"/>
    <lineage>
        <taxon>Eukaryota</taxon>
        <taxon>Fungi</taxon>
        <taxon>Dikarya</taxon>
        <taxon>Ascomycota</taxon>
        <taxon>Pezizomycotina</taxon>
        <taxon>Sordariomycetes</taxon>
        <taxon>Hypocreomycetidae</taxon>
        <taxon>Hypocreales</taxon>
        <taxon>Bionectriaceae</taxon>
        <taxon>Clonostachys</taxon>
    </lineage>
</organism>